<keyword evidence="3" id="KW-1185">Reference proteome</keyword>
<dbReference type="EMBL" id="RCZG01000002">
    <property type="protein sequence ID" value="TPG35772.1"/>
    <property type="molecule type" value="Genomic_DNA"/>
</dbReference>
<dbReference type="AlphaFoldDB" id="A0A502EFL0"/>
<name>A0A502EFL0_9MYCO</name>
<dbReference type="Proteomes" id="UP000320095">
    <property type="component" value="Unassembled WGS sequence"/>
</dbReference>
<accession>A0A502EFL0</accession>
<evidence type="ECO:0000313" key="3">
    <source>
        <dbReference type="Proteomes" id="UP000320095"/>
    </source>
</evidence>
<organism evidence="2 3">
    <name type="scientific">Mycolicibacterium hodleri</name>
    <dbReference type="NCBI Taxonomy" id="49897"/>
    <lineage>
        <taxon>Bacteria</taxon>
        <taxon>Bacillati</taxon>
        <taxon>Actinomycetota</taxon>
        <taxon>Actinomycetes</taxon>
        <taxon>Mycobacteriales</taxon>
        <taxon>Mycobacteriaceae</taxon>
        <taxon>Mycolicibacterium</taxon>
    </lineage>
</organism>
<reference evidence="2 3" key="1">
    <citation type="journal article" date="2019" name="Environ. Microbiol.">
        <title>Species interactions and distinct microbial communities in high Arctic permafrost affected cryosols are associated with the CH4 and CO2 gas fluxes.</title>
        <authorList>
            <person name="Altshuler I."/>
            <person name="Hamel J."/>
            <person name="Turney S."/>
            <person name="Magnuson E."/>
            <person name="Levesque R."/>
            <person name="Greer C."/>
            <person name="Whyte L.G."/>
        </authorList>
    </citation>
    <scope>NUCLEOTIDE SEQUENCE [LARGE SCALE GENOMIC DNA]</scope>
    <source>
        <strain evidence="2 3">S5.20</strain>
    </source>
</reference>
<sequence>MTATDTKAKPHGVRVTTAMRGVELAGNGLVAAKRTRSVALIARAEGELQTAVDAARDLDVEWGRIGSALGIARGNAYQRYRRKPPINSMPGTGPRAQPRSL</sequence>
<dbReference type="OrthoDB" id="68373at2"/>
<dbReference type="RefSeq" id="WP_140689077.1">
    <property type="nucleotide sequence ID" value="NZ_RCZG01000002.1"/>
</dbReference>
<protein>
    <submittedName>
        <fullName evidence="2">Uncharacterized protein</fullName>
    </submittedName>
</protein>
<proteinExistence type="predicted"/>
<gene>
    <name evidence="2" type="ORF">EAH80_06840</name>
</gene>
<evidence type="ECO:0000256" key="1">
    <source>
        <dbReference type="SAM" id="MobiDB-lite"/>
    </source>
</evidence>
<evidence type="ECO:0000313" key="2">
    <source>
        <dbReference type="EMBL" id="TPG35772.1"/>
    </source>
</evidence>
<comment type="caution">
    <text evidence="2">The sequence shown here is derived from an EMBL/GenBank/DDBJ whole genome shotgun (WGS) entry which is preliminary data.</text>
</comment>
<feature type="region of interest" description="Disordered" evidence="1">
    <location>
        <begin position="80"/>
        <end position="101"/>
    </location>
</feature>